<dbReference type="GO" id="GO:0072527">
    <property type="term" value="P:pyrimidine-containing compound metabolic process"/>
    <property type="evidence" value="ECO:0007669"/>
    <property type="project" value="UniProtKB-ARBA"/>
</dbReference>
<keyword evidence="11" id="KW-1185">Reference proteome</keyword>
<comment type="subunit">
    <text evidence="3">Homodimer.</text>
</comment>
<evidence type="ECO:0000259" key="9">
    <source>
        <dbReference type="PROSITE" id="PS51747"/>
    </source>
</evidence>
<evidence type="ECO:0000256" key="5">
    <source>
        <dbReference type="ARBA" id="ARBA00022723"/>
    </source>
</evidence>
<dbReference type="Pfam" id="PF00383">
    <property type="entry name" value="dCMP_cyt_deam_1"/>
    <property type="match status" value="1"/>
</dbReference>
<dbReference type="SUPFAM" id="SSF53927">
    <property type="entry name" value="Cytidine deaminase-like"/>
    <property type="match status" value="1"/>
</dbReference>
<dbReference type="STRING" id="118168.MC7420_1834"/>
<evidence type="ECO:0000256" key="4">
    <source>
        <dbReference type="ARBA" id="ARBA00022490"/>
    </source>
</evidence>
<evidence type="ECO:0000256" key="1">
    <source>
        <dbReference type="ARBA" id="ARBA00001947"/>
    </source>
</evidence>
<evidence type="ECO:0000256" key="2">
    <source>
        <dbReference type="ARBA" id="ARBA00004496"/>
    </source>
</evidence>
<dbReference type="InterPro" id="IPR016193">
    <property type="entry name" value="Cytidine_deaminase-like"/>
</dbReference>
<dbReference type="GO" id="GO:0008835">
    <property type="term" value="F:diaminohydroxyphosphoribosylaminopyrimidine deaminase activity"/>
    <property type="evidence" value="ECO:0007669"/>
    <property type="project" value="TreeGrafter"/>
</dbReference>
<dbReference type="FunFam" id="3.40.140.10:FF:000016">
    <property type="entry name" value="Cytosine deaminase"/>
    <property type="match status" value="1"/>
</dbReference>
<name>B4VML7_9CYAN</name>
<dbReference type="PROSITE" id="PS51747">
    <property type="entry name" value="CYT_DCMP_DEAMINASES_2"/>
    <property type="match status" value="1"/>
</dbReference>
<keyword evidence="6" id="KW-0378">Hydrolase</keyword>
<dbReference type="InterPro" id="IPR002125">
    <property type="entry name" value="CMP_dCMP_dom"/>
</dbReference>
<dbReference type="eggNOG" id="COG0590">
    <property type="taxonomic scope" value="Bacteria"/>
</dbReference>
<proteinExistence type="predicted"/>
<comment type="cofactor">
    <cofactor evidence="1">
        <name>Zn(2+)</name>
        <dbReference type="ChEBI" id="CHEBI:29105"/>
    </cofactor>
</comment>
<keyword evidence="4" id="KW-0963">Cytoplasm</keyword>
<dbReference type="PANTHER" id="PTHR11079">
    <property type="entry name" value="CYTOSINE DEAMINASE FAMILY MEMBER"/>
    <property type="match status" value="1"/>
</dbReference>
<dbReference type="AlphaFoldDB" id="B4VML7"/>
<dbReference type="GO" id="GO:0055086">
    <property type="term" value="P:nucleobase-containing small molecule metabolic process"/>
    <property type="evidence" value="ECO:0007669"/>
    <property type="project" value="UniProtKB-ARBA"/>
</dbReference>
<dbReference type="Gene3D" id="3.40.140.10">
    <property type="entry name" value="Cytidine Deaminase, domain 2"/>
    <property type="match status" value="1"/>
</dbReference>
<comment type="subcellular location">
    <subcellularLocation>
        <location evidence="2">Cytoplasm</location>
    </subcellularLocation>
</comment>
<evidence type="ECO:0000256" key="6">
    <source>
        <dbReference type="ARBA" id="ARBA00022801"/>
    </source>
</evidence>
<gene>
    <name evidence="10" type="ORF">MC7420_1834</name>
</gene>
<dbReference type="RefSeq" id="WP_006099789.1">
    <property type="nucleotide sequence ID" value="NZ_DS989845.1"/>
</dbReference>
<organism evidence="10 11">
    <name type="scientific">Coleofasciculus chthonoplastes PCC 7420</name>
    <dbReference type="NCBI Taxonomy" id="118168"/>
    <lineage>
        <taxon>Bacteria</taxon>
        <taxon>Bacillati</taxon>
        <taxon>Cyanobacteriota</taxon>
        <taxon>Cyanophyceae</taxon>
        <taxon>Coleofasciculales</taxon>
        <taxon>Coleofasciculaceae</taxon>
        <taxon>Coleofasciculus</taxon>
    </lineage>
</organism>
<dbReference type="GO" id="GO:0005737">
    <property type="term" value="C:cytoplasm"/>
    <property type="evidence" value="ECO:0007669"/>
    <property type="project" value="UniProtKB-SubCell"/>
</dbReference>
<dbReference type="CDD" id="cd01285">
    <property type="entry name" value="nucleoside_deaminase"/>
    <property type="match status" value="1"/>
</dbReference>
<keyword evidence="5" id="KW-0479">Metal-binding</keyword>
<reference evidence="10 11" key="1">
    <citation type="submission" date="2008-07" db="EMBL/GenBank/DDBJ databases">
        <authorList>
            <person name="Tandeau de Marsac N."/>
            <person name="Ferriera S."/>
            <person name="Johnson J."/>
            <person name="Kravitz S."/>
            <person name="Beeson K."/>
            <person name="Sutton G."/>
            <person name="Rogers Y.-H."/>
            <person name="Friedman R."/>
            <person name="Frazier M."/>
            <person name="Venter J.C."/>
        </authorList>
    </citation>
    <scope>NUCLEOTIDE SEQUENCE [LARGE SCALE GENOMIC DNA]</scope>
    <source>
        <strain evidence="10 11">PCC 7420</strain>
    </source>
</reference>
<comment type="pathway">
    <text evidence="8">Pyrimidine metabolism.</text>
</comment>
<keyword evidence="7" id="KW-0862">Zinc</keyword>
<dbReference type="HOGENOM" id="CLU_025810_7_1_3"/>
<protein>
    <submittedName>
        <fullName evidence="10">Cytidine and deoxycytidylate deaminase zinc-binding region domain protein</fullName>
    </submittedName>
</protein>
<sequence>MDEFMAAAIAQAKQGLREGGIPIGSVLVKEGQIIGQGYNKRVQDNDPVTHAEIDCLRHAGRIGNYNDTILYSTLMPCYLCAGAVVQFGIKKVIAGESQTFAGAREFMESHGVEVVDLNLEECQQMMSDFIQQHPKLWNEDIGV</sequence>
<dbReference type="OrthoDB" id="9802676at2"/>
<accession>B4VML7</accession>
<dbReference type="PANTHER" id="PTHR11079:SF190">
    <property type="entry name" value="CYTOSINE DEAMINASE"/>
    <property type="match status" value="1"/>
</dbReference>
<evidence type="ECO:0000256" key="3">
    <source>
        <dbReference type="ARBA" id="ARBA00011738"/>
    </source>
</evidence>
<dbReference type="GO" id="GO:0046872">
    <property type="term" value="F:metal ion binding"/>
    <property type="evidence" value="ECO:0007669"/>
    <property type="project" value="UniProtKB-KW"/>
</dbReference>
<evidence type="ECO:0000313" key="10">
    <source>
        <dbReference type="EMBL" id="EDX76831.1"/>
    </source>
</evidence>
<evidence type="ECO:0000256" key="7">
    <source>
        <dbReference type="ARBA" id="ARBA00022833"/>
    </source>
</evidence>
<evidence type="ECO:0000256" key="8">
    <source>
        <dbReference type="ARBA" id="ARBA00060693"/>
    </source>
</evidence>
<dbReference type="EMBL" id="DS989845">
    <property type="protein sequence ID" value="EDX76831.1"/>
    <property type="molecule type" value="Genomic_DNA"/>
</dbReference>
<feature type="domain" description="CMP/dCMP-type deaminase" evidence="9">
    <location>
        <begin position="1"/>
        <end position="113"/>
    </location>
</feature>
<evidence type="ECO:0000313" key="11">
    <source>
        <dbReference type="Proteomes" id="UP000003835"/>
    </source>
</evidence>
<dbReference type="Proteomes" id="UP000003835">
    <property type="component" value="Unassembled WGS sequence"/>
</dbReference>